<protein>
    <submittedName>
        <fullName evidence="2">Uncharacterized protein</fullName>
    </submittedName>
</protein>
<dbReference type="EMBL" id="JTDE01009298">
    <property type="protein sequence ID" value="KAF7234491.1"/>
    <property type="molecule type" value="Genomic_DNA"/>
</dbReference>
<dbReference type="OrthoDB" id="6256554at2759"/>
<evidence type="ECO:0000256" key="1">
    <source>
        <dbReference type="SAM" id="MobiDB-lite"/>
    </source>
</evidence>
<dbReference type="AlphaFoldDB" id="A0A8S9YDS9"/>
<name>A0A8S9YDS9_9TREM</name>
<feature type="compositionally biased region" description="Polar residues" evidence="1">
    <location>
        <begin position="233"/>
        <end position="246"/>
    </location>
</feature>
<feature type="region of interest" description="Disordered" evidence="1">
    <location>
        <begin position="369"/>
        <end position="389"/>
    </location>
</feature>
<proteinExistence type="predicted"/>
<keyword evidence="3" id="KW-1185">Reference proteome</keyword>
<feature type="region of interest" description="Disordered" evidence="1">
    <location>
        <begin position="231"/>
        <end position="277"/>
    </location>
</feature>
<dbReference type="Proteomes" id="UP000822476">
    <property type="component" value="Unassembled WGS sequence"/>
</dbReference>
<feature type="compositionally biased region" description="Basic residues" evidence="1">
    <location>
        <begin position="247"/>
        <end position="259"/>
    </location>
</feature>
<evidence type="ECO:0000313" key="2">
    <source>
        <dbReference type="EMBL" id="KAF7234491.1"/>
    </source>
</evidence>
<comment type="caution">
    <text evidence="2">The sequence shown here is derived from an EMBL/GenBank/DDBJ whole genome shotgun (WGS) entry which is preliminary data.</text>
</comment>
<feature type="compositionally biased region" description="Low complexity" evidence="1">
    <location>
        <begin position="263"/>
        <end position="277"/>
    </location>
</feature>
<reference evidence="2" key="1">
    <citation type="submission" date="2019-07" db="EMBL/GenBank/DDBJ databases">
        <title>Annotation for the trematode Paragonimus miyazaki's.</title>
        <authorList>
            <person name="Choi Y.-J."/>
        </authorList>
    </citation>
    <scope>NUCLEOTIDE SEQUENCE</scope>
    <source>
        <strain evidence="2">Japan</strain>
    </source>
</reference>
<sequence>MTNNYHGVKTKSIEAGNIVTGDYVNMLFPAGTSPHFDSENLSYRGSQNKHGSLLCKRAHTSNPNGFMSGVEQVTHLSNSASRLARLKEPDSSERICPSGKDVSNPSPGKGSLNRSGYLEYVVNNSSGCECDLRATKRSRVVSPLTLPQPDLKTRSRITRSSEFLNPVRNSAAFSSVPCVPEGANIKSFISVSSAVNPEASCSRANSSPHLAKSSTVGNIAHNVNHPKHISGASFCNVQPRSRSSRMVTKRLHTVKKPTTPRRSPLSAPSPSSSYSGSLLKQADIRTGDDSTQVICRQFGSGQSVGRECVQNAFVFNPAVLAEKLSSDGLSPHELHSSYKKQLDSSVIYVPGMELLVDDSDLAPIDQISRFGKSPVSSPERPEHESNQSVALLDVPSFSQIPNPMYSNVARR</sequence>
<feature type="region of interest" description="Disordered" evidence="1">
    <location>
        <begin position="81"/>
        <end position="111"/>
    </location>
</feature>
<evidence type="ECO:0000313" key="3">
    <source>
        <dbReference type="Proteomes" id="UP000822476"/>
    </source>
</evidence>
<gene>
    <name evidence="2" type="ORF">EG68_11913</name>
</gene>
<organism evidence="2 3">
    <name type="scientific">Paragonimus skrjabini miyazakii</name>
    <dbReference type="NCBI Taxonomy" id="59628"/>
    <lineage>
        <taxon>Eukaryota</taxon>
        <taxon>Metazoa</taxon>
        <taxon>Spiralia</taxon>
        <taxon>Lophotrochozoa</taxon>
        <taxon>Platyhelminthes</taxon>
        <taxon>Trematoda</taxon>
        <taxon>Digenea</taxon>
        <taxon>Plagiorchiida</taxon>
        <taxon>Troglotremata</taxon>
        <taxon>Troglotrematidae</taxon>
        <taxon>Paragonimus</taxon>
    </lineage>
</organism>
<accession>A0A8S9YDS9</accession>